<evidence type="ECO:0000313" key="3">
    <source>
        <dbReference type="EMBL" id="KAK7098609.1"/>
    </source>
</evidence>
<dbReference type="Pfam" id="PF13842">
    <property type="entry name" value="zf-Tnp_2"/>
    <property type="match status" value="1"/>
</dbReference>
<accession>A0AAN9B4P6</accession>
<dbReference type="Pfam" id="PF13843">
    <property type="entry name" value="DDE_Tnp_1_7"/>
    <property type="match status" value="1"/>
</dbReference>
<keyword evidence="4" id="KW-1185">Reference proteome</keyword>
<dbReference type="PANTHER" id="PTHR46599">
    <property type="entry name" value="PIGGYBAC TRANSPOSABLE ELEMENT-DERIVED PROTEIN 4"/>
    <property type="match status" value="1"/>
</dbReference>
<name>A0AAN9B4P6_9CAEN</name>
<dbReference type="Proteomes" id="UP001374579">
    <property type="component" value="Unassembled WGS sequence"/>
</dbReference>
<reference evidence="3 4" key="1">
    <citation type="submission" date="2024-02" db="EMBL/GenBank/DDBJ databases">
        <title>Chromosome-scale genome assembly of the rough periwinkle Littorina saxatilis.</title>
        <authorList>
            <person name="De Jode A."/>
            <person name="Faria R."/>
            <person name="Formenti G."/>
            <person name="Sims Y."/>
            <person name="Smith T.P."/>
            <person name="Tracey A."/>
            <person name="Wood J.M.D."/>
            <person name="Zagrodzka Z.B."/>
            <person name="Johannesson K."/>
            <person name="Butlin R.K."/>
            <person name="Leder E.H."/>
        </authorList>
    </citation>
    <scope>NUCLEOTIDE SEQUENCE [LARGE SCALE GENOMIC DNA]</scope>
    <source>
        <strain evidence="3">Snail1</strain>
        <tissue evidence="3">Muscle</tissue>
    </source>
</reference>
<sequence length="414" mass="46686">MYWSTDPLLRVPAVADVMSRNRFNKLNQYFHLNNNHDAVQKGNPGYDPLFKVRPLLDLVHGNSTKHYHPGQDISIDEAMIKFNGRLSFKQYIKGKPNPWGIKVWCTADPRSGYMLDFSVYLGRVEAPTPHGMGHHVIMKMADRFLGHAHHIFFDNFFSSVQLAQDLEKKKTYMCSTIRLNRKGWPKALNAATAKKMKVGDVQFLQDGNMVATLWKDKRAVAVLSTNAQPEMGTAERKAPGGKKQVTIPRPILTYNNSMGGVDLGDQLHAYYPVGRPSVKWWRYICWWLFQTAMINAFLLFRLSNLPAPTRAGHRHIKFRLDVLRSLCKGNSVRGRKPIQAVSQAGATAADPLSHGIARMPGRKKNCLVCEKAKVRTGLGYGVQTVWGCPVCSVHLCKGQCFAQFHQNLSKSINQ</sequence>
<feature type="domain" description="PiggyBac transposable element-derived protein 4 C-terminal zinc-finger" evidence="1">
    <location>
        <begin position="353"/>
        <end position="405"/>
    </location>
</feature>
<dbReference type="AlphaFoldDB" id="A0AAN9B4P6"/>
<dbReference type="PANTHER" id="PTHR46599:SF2">
    <property type="entry name" value="PIGGYBAC TRANSPOSABLE ELEMENT-DERIVED PROTEIN 4-LIKE"/>
    <property type="match status" value="1"/>
</dbReference>
<gene>
    <name evidence="3" type="ORF">V1264_002865</name>
</gene>
<dbReference type="EMBL" id="JBAMIC010000012">
    <property type="protein sequence ID" value="KAK7098609.1"/>
    <property type="molecule type" value="Genomic_DNA"/>
</dbReference>
<evidence type="ECO:0000313" key="4">
    <source>
        <dbReference type="Proteomes" id="UP001374579"/>
    </source>
</evidence>
<protein>
    <recommendedName>
        <fullName evidence="5">PiggyBac transposable element-derived protein domain-containing protein</fullName>
    </recommendedName>
</protein>
<evidence type="ECO:0000259" key="2">
    <source>
        <dbReference type="Pfam" id="PF13843"/>
    </source>
</evidence>
<proteinExistence type="predicted"/>
<evidence type="ECO:0000259" key="1">
    <source>
        <dbReference type="Pfam" id="PF13842"/>
    </source>
</evidence>
<dbReference type="InterPro" id="IPR032718">
    <property type="entry name" value="PGBD4_Znf_C"/>
</dbReference>
<comment type="caution">
    <text evidence="3">The sequence shown here is derived from an EMBL/GenBank/DDBJ whole genome shotgun (WGS) entry which is preliminary data.</text>
</comment>
<evidence type="ECO:0008006" key="5">
    <source>
        <dbReference type="Google" id="ProtNLM"/>
    </source>
</evidence>
<organism evidence="3 4">
    <name type="scientific">Littorina saxatilis</name>
    <dbReference type="NCBI Taxonomy" id="31220"/>
    <lineage>
        <taxon>Eukaryota</taxon>
        <taxon>Metazoa</taxon>
        <taxon>Spiralia</taxon>
        <taxon>Lophotrochozoa</taxon>
        <taxon>Mollusca</taxon>
        <taxon>Gastropoda</taxon>
        <taxon>Caenogastropoda</taxon>
        <taxon>Littorinimorpha</taxon>
        <taxon>Littorinoidea</taxon>
        <taxon>Littorinidae</taxon>
        <taxon>Littorina</taxon>
    </lineage>
</organism>
<feature type="domain" description="PiggyBac transposable element-derived protein" evidence="2">
    <location>
        <begin position="1"/>
        <end position="297"/>
    </location>
</feature>
<dbReference type="InterPro" id="IPR029526">
    <property type="entry name" value="PGBD"/>
</dbReference>